<evidence type="ECO:0000313" key="4">
    <source>
        <dbReference type="Proteomes" id="UP000755667"/>
    </source>
</evidence>
<feature type="compositionally biased region" description="Pro residues" evidence="1">
    <location>
        <begin position="99"/>
        <end position="112"/>
    </location>
</feature>
<evidence type="ECO:0000313" key="5">
    <source>
        <dbReference type="Proteomes" id="UP000809440"/>
    </source>
</evidence>
<keyword evidence="5" id="KW-1185">Reference proteome</keyword>
<proteinExistence type="predicted"/>
<reference evidence="2 5" key="1">
    <citation type="submission" date="2021-01" db="EMBL/GenBank/DDBJ databases">
        <title>Diatom-associated Roseobacters Show Island Model of Population Structure.</title>
        <authorList>
            <person name="Qu L."/>
            <person name="Feng X."/>
            <person name="Chen Y."/>
            <person name="Li L."/>
            <person name="Wang X."/>
            <person name="Hu Z."/>
            <person name="Wang H."/>
            <person name="Luo H."/>
        </authorList>
    </citation>
    <scope>NUCLEOTIDE SEQUENCE</scope>
    <source>
        <strain evidence="3 5">CC28-63</strain>
        <strain evidence="2">CC28-69</strain>
    </source>
</reference>
<dbReference type="Proteomes" id="UP000755667">
    <property type="component" value="Unassembled WGS sequence"/>
</dbReference>
<dbReference type="EMBL" id="JAFBXF010000007">
    <property type="protein sequence ID" value="MBM2417869.1"/>
    <property type="molecule type" value="Genomic_DNA"/>
</dbReference>
<organism evidence="2 4">
    <name type="scientific">Marivita cryptomonadis</name>
    <dbReference type="NCBI Taxonomy" id="505252"/>
    <lineage>
        <taxon>Bacteria</taxon>
        <taxon>Pseudomonadati</taxon>
        <taxon>Pseudomonadota</taxon>
        <taxon>Alphaproteobacteria</taxon>
        <taxon>Rhodobacterales</taxon>
        <taxon>Roseobacteraceae</taxon>
        <taxon>Marivita</taxon>
    </lineage>
</organism>
<evidence type="ECO:0000313" key="3">
    <source>
        <dbReference type="EMBL" id="MBM2417869.1"/>
    </source>
</evidence>
<comment type="caution">
    <text evidence="2">The sequence shown here is derived from an EMBL/GenBank/DDBJ whole genome shotgun (WGS) entry which is preliminary data.</text>
</comment>
<evidence type="ECO:0000256" key="1">
    <source>
        <dbReference type="SAM" id="MobiDB-lite"/>
    </source>
</evidence>
<dbReference type="AlphaFoldDB" id="A0A9Q2S0A0"/>
<feature type="region of interest" description="Disordered" evidence="1">
    <location>
        <begin position="227"/>
        <end position="293"/>
    </location>
</feature>
<evidence type="ECO:0000313" key="2">
    <source>
        <dbReference type="EMBL" id="MBM2413201.1"/>
    </source>
</evidence>
<accession>A0A9Q2S0A0</accession>
<gene>
    <name evidence="2" type="ORF">JQX41_12860</name>
    <name evidence="3" type="ORF">JQX48_12865</name>
</gene>
<dbReference type="EMBL" id="JAFBXE010000007">
    <property type="protein sequence ID" value="MBM2413201.1"/>
    <property type="molecule type" value="Genomic_DNA"/>
</dbReference>
<sequence>MSKIEVGLATGKYGPAASPLARTAGAVGDYFTKSPSEGAAASDARRLSASALRWYQSPDAKEFFSQNPQALASAAQDPVGFLQQLASGQMPEQSSGIPVDPPSQAPAAPPYQPSKSSSVREVNPEASAFMQDIQRLMRNGDIEGALSKIEVGLATGKYGPAASPLARTAGAVGDYFTKSPSEGAAASDARRLSASALRWYQSPDAKEFFSQNPQALASAAQDPVGFLQQLASGQMPEQSSGIPVDPPSQAPAQPTQPRPAQAPSGGAPSAPPQPVAPSGPQRTMRQTPPSALPSNDVIEQEAAARSEDPNVEASRAATVKTMKTPDITKSRAADSFLDTYRRVAVPQIIDHYLKTGDIDKARSFEQWVETSEAQHLQKDFGRLTYSLAIGDLNASLDHLTEMYESINDGYSVNRGESRFETYENGQPSRLVVVVEDAEGNKFDWVVEDQGDLAAQVLGLVNPQAAHQYLLERNEAAVAARAANSKSIKPAPIDRKEVTSEVKRIKDDLIEMQGQAAVSGQQFQMPSDAEIEQMAVENLRARDAAISGSGNRSYQPNGTPVPDWVPGS</sequence>
<feature type="compositionally biased region" description="Polar residues" evidence="1">
    <location>
        <begin position="84"/>
        <end position="96"/>
    </location>
</feature>
<feature type="region of interest" description="Disordered" evidence="1">
    <location>
        <begin position="542"/>
        <end position="567"/>
    </location>
</feature>
<dbReference type="RefSeq" id="WP_203276015.1">
    <property type="nucleotide sequence ID" value="NZ_JAFBWU010000007.1"/>
</dbReference>
<name>A0A9Q2S0A0_9RHOB</name>
<feature type="region of interest" description="Disordered" evidence="1">
    <location>
        <begin position="82"/>
        <end position="125"/>
    </location>
</feature>
<dbReference type="Proteomes" id="UP000809440">
    <property type="component" value="Unassembled WGS sequence"/>
</dbReference>
<protein>
    <submittedName>
        <fullName evidence="2">Uncharacterized protein</fullName>
    </submittedName>
</protein>
<feature type="compositionally biased region" description="Polar residues" evidence="1">
    <location>
        <begin position="229"/>
        <end position="241"/>
    </location>
</feature>
<feature type="compositionally biased region" description="Polar residues" evidence="1">
    <location>
        <begin position="547"/>
        <end position="557"/>
    </location>
</feature>
<feature type="compositionally biased region" description="Low complexity" evidence="1">
    <location>
        <begin position="258"/>
        <end position="268"/>
    </location>
</feature>
<feature type="compositionally biased region" description="Polar residues" evidence="1">
    <location>
        <begin position="283"/>
        <end position="293"/>
    </location>
</feature>
<feature type="compositionally biased region" description="Pro residues" evidence="1">
    <location>
        <begin position="244"/>
        <end position="257"/>
    </location>
</feature>